<keyword evidence="2" id="KW-0732">Signal</keyword>
<feature type="region of interest" description="Disordered" evidence="1">
    <location>
        <begin position="19"/>
        <end position="109"/>
    </location>
</feature>
<sequence length="109" mass="10792">MMNSLATAAFVLLLAGSAVAQQKQPASKTSGTSKKSGTITPVDAARSNPSAANTHDGTMGASTGTGTTLEQNQASNATSARPTSVDPASSVRTSASDVKAKKKAPKSGN</sequence>
<evidence type="ECO:0008006" key="5">
    <source>
        <dbReference type="Google" id="ProtNLM"/>
    </source>
</evidence>
<feature type="compositionally biased region" description="Low complexity" evidence="1">
    <location>
        <begin position="27"/>
        <end position="38"/>
    </location>
</feature>
<feature type="compositionally biased region" description="Polar residues" evidence="1">
    <location>
        <begin position="47"/>
        <end position="56"/>
    </location>
</feature>
<reference evidence="3 4" key="1">
    <citation type="submission" date="2020-02" db="EMBL/GenBank/DDBJ databases">
        <title>Draft genome sequence of two Spirosoma agri KCTC 52727 and Spirosoma terrae KCTC 52035.</title>
        <authorList>
            <person name="Rojas J."/>
            <person name="Ambika Manirajan B."/>
            <person name="Ratering S."/>
            <person name="Suarez C."/>
            <person name="Schnell S."/>
        </authorList>
    </citation>
    <scope>NUCLEOTIDE SEQUENCE [LARGE SCALE GENOMIC DNA]</scope>
    <source>
        <strain evidence="3 4">KCTC 52727</strain>
    </source>
</reference>
<protein>
    <recommendedName>
        <fullName evidence="5">Proteophosphoglycan ppg4</fullName>
    </recommendedName>
</protein>
<feature type="compositionally biased region" description="Low complexity" evidence="1">
    <location>
        <begin position="57"/>
        <end position="68"/>
    </location>
</feature>
<evidence type="ECO:0000256" key="1">
    <source>
        <dbReference type="SAM" id="MobiDB-lite"/>
    </source>
</evidence>
<feature type="signal peptide" evidence="2">
    <location>
        <begin position="1"/>
        <end position="20"/>
    </location>
</feature>
<feature type="compositionally biased region" description="Basic residues" evidence="1">
    <location>
        <begin position="100"/>
        <end position="109"/>
    </location>
</feature>
<proteinExistence type="predicted"/>
<feature type="chain" id="PRO_5026683505" description="Proteophosphoglycan ppg4" evidence="2">
    <location>
        <begin position="21"/>
        <end position="109"/>
    </location>
</feature>
<keyword evidence="4" id="KW-1185">Reference proteome</keyword>
<name>A0A6M0IMT1_9BACT</name>
<dbReference type="EMBL" id="JAAGNZ010000002">
    <property type="protein sequence ID" value="NEU69182.1"/>
    <property type="molecule type" value="Genomic_DNA"/>
</dbReference>
<accession>A0A6M0IMT1</accession>
<comment type="caution">
    <text evidence="3">The sequence shown here is derived from an EMBL/GenBank/DDBJ whole genome shotgun (WGS) entry which is preliminary data.</text>
</comment>
<dbReference type="AlphaFoldDB" id="A0A6M0IMT1"/>
<evidence type="ECO:0000313" key="3">
    <source>
        <dbReference type="EMBL" id="NEU69182.1"/>
    </source>
</evidence>
<gene>
    <name evidence="3" type="ORF">GK091_20010</name>
</gene>
<evidence type="ECO:0000313" key="4">
    <source>
        <dbReference type="Proteomes" id="UP000477386"/>
    </source>
</evidence>
<organism evidence="3 4">
    <name type="scientific">Spirosoma agri</name>
    <dbReference type="NCBI Taxonomy" id="1987381"/>
    <lineage>
        <taxon>Bacteria</taxon>
        <taxon>Pseudomonadati</taxon>
        <taxon>Bacteroidota</taxon>
        <taxon>Cytophagia</taxon>
        <taxon>Cytophagales</taxon>
        <taxon>Cytophagaceae</taxon>
        <taxon>Spirosoma</taxon>
    </lineage>
</organism>
<feature type="compositionally biased region" description="Polar residues" evidence="1">
    <location>
        <begin position="69"/>
        <end position="96"/>
    </location>
</feature>
<dbReference type="Proteomes" id="UP000477386">
    <property type="component" value="Unassembled WGS sequence"/>
</dbReference>
<evidence type="ECO:0000256" key="2">
    <source>
        <dbReference type="SAM" id="SignalP"/>
    </source>
</evidence>
<dbReference type="RefSeq" id="WP_164041657.1">
    <property type="nucleotide sequence ID" value="NZ_JAAGNZ010000002.1"/>
</dbReference>